<feature type="transmembrane region" description="Helical" evidence="2">
    <location>
        <begin position="156"/>
        <end position="176"/>
    </location>
</feature>
<dbReference type="EMBL" id="JAUKUA010000002">
    <property type="protein sequence ID" value="KAK0725831.1"/>
    <property type="molecule type" value="Genomic_DNA"/>
</dbReference>
<reference evidence="3" key="1">
    <citation type="submission" date="2023-06" db="EMBL/GenBank/DDBJ databases">
        <title>Genome-scale phylogeny and comparative genomics of the fungal order Sordariales.</title>
        <authorList>
            <consortium name="Lawrence Berkeley National Laboratory"/>
            <person name="Hensen N."/>
            <person name="Bonometti L."/>
            <person name="Westerberg I."/>
            <person name="Brannstrom I.O."/>
            <person name="Guillou S."/>
            <person name="Cros-Aarteil S."/>
            <person name="Calhoun S."/>
            <person name="Haridas S."/>
            <person name="Kuo A."/>
            <person name="Mondo S."/>
            <person name="Pangilinan J."/>
            <person name="Riley R."/>
            <person name="Labutti K."/>
            <person name="Andreopoulos B."/>
            <person name="Lipzen A."/>
            <person name="Chen C."/>
            <person name="Yanf M."/>
            <person name="Daum C."/>
            <person name="Ng V."/>
            <person name="Clum A."/>
            <person name="Steindorff A."/>
            <person name="Ohm R."/>
            <person name="Martin F."/>
            <person name="Silar P."/>
            <person name="Natvig D."/>
            <person name="Lalanne C."/>
            <person name="Gautier V."/>
            <person name="Ament-Velasquez S.L."/>
            <person name="Kruys A."/>
            <person name="Hutchinson M.I."/>
            <person name="Powell A.J."/>
            <person name="Barry K."/>
            <person name="Miller A.N."/>
            <person name="Grigoriev I.V."/>
            <person name="Debuchy R."/>
            <person name="Gladieux P."/>
            <person name="Thoren M.H."/>
            <person name="Johannesson H."/>
        </authorList>
    </citation>
    <scope>NUCLEOTIDE SEQUENCE</scope>
    <source>
        <strain evidence="3">SMH4607-1</strain>
    </source>
</reference>
<gene>
    <name evidence="3" type="ORF">B0H67DRAFT_508854</name>
</gene>
<evidence type="ECO:0008006" key="5">
    <source>
        <dbReference type="Google" id="ProtNLM"/>
    </source>
</evidence>
<dbReference type="AlphaFoldDB" id="A0AA40B189"/>
<feature type="region of interest" description="Disordered" evidence="1">
    <location>
        <begin position="322"/>
        <end position="345"/>
    </location>
</feature>
<feature type="transmembrane region" description="Helical" evidence="2">
    <location>
        <begin position="33"/>
        <end position="51"/>
    </location>
</feature>
<dbReference type="Proteomes" id="UP001172102">
    <property type="component" value="Unassembled WGS sequence"/>
</dbReference>
<dbReference type="InterPro" id="IPR018750">
    <property type="entry name" value="DUF2306_membrane"/>
</dbReference>
<feature type="transmembrane region" description="Helical" evidence="2">
    <location>
        <begin position="272"/>
        <end position="297"/>
    </location>
</feature>
<evidence type="ECO:0000313" key="4">
    <source>
        <dbReference type="Proteomes" id="UP001172102"/>
    </source>
</evidence>
<keyword evidence="2" id="KW-0472">Membrane</keyword>
<feature type="compositionally biased region" description="Polar residues" evidence="1">
    <location>
        <begin position="335"/>
        <end position="345"/>
    </location>
</feature>
<keyword evidence="2" id="KW-0812">Transmembrane</keyword>
<comment type="caution">
    <text evidence="3">The sequence shown here is derived from an EMBL/GenBank/DDBJ whole genome shotgun (WGS) entry which is preliminary data.</text>
</comment>
<evidence type="ECO:0000256" key="1">
    <source>
        <dbReference type="SAM" id="MobiDB-lite"/>
    </source>
</evidence>
<protein>
    <recommendedName>
        <fullName evidence="5">Microtubule associated protein</fullName>
    </recommendedName>
</protein>
<evidence type="ECO:0000256" key="2">
    <source>
        <dbReference type="SAM" id="Phobius"/>
    </source>
</evidence>
<proteinExistence type="predicted"/>
<feature type="transmembrane region" description="Helical" evidence="2">
    <location>
        <begin position="188"/>
        <end position="209"/>
    </location>
</feature>
<keyword evidence="2" id="KW-1133">Transmembrane helix</keyword>
<dbReference type="Pfam" id="PF10067">
    <property type="entry name" value="DUF2306"/>
    <property type="match status" value="1"/>
</dbReference>
<sequence>MALHSPCPSPSPSPPPPPSWPQRLYRPLGFAKGYNLALFIIFAGALMGFSLSRLPYLDYRGTFCGASLAHPALHTLPGECYYFLRGSTGVGMLLHLATVLPAGVLVCFQFVPRIRHRWLLVHRVNGYVILLLSLVSTAGAFMNLRTSFGGGPEAQMYIGVVGALFLLALGISYVNIKRLQIEQHRAWMLRAWFYACSIITLRIILSLGIPVLSRQGDFYTARPCAQIDTMFPSKEAMLLSYPGCAAFYETGDGGLYVMVHANRYGNAAEVSAAAGMLFGASGWLALTLHAIGIEVYLRLTPVEHERLRNVSYQRQVEAGMRNPGRAGLTADRVGDSTNWVPSSAK</sequence>
<organism evidence="3 4">
    <name type="scientific">Lasiosphaeris hirsuta</name>
    <dbReference type="NCBI Taxonomy" id="260670"/>
    <lineage>
        <taxon>Eukaryota</taxon>
        <taxon>Fungi</taxon>
        <taxon>Dikarya</taxon>
        <taxon>Ascomycota</taxon>
        <taxon>Pezizomycotina</taxon>
        <taxon>Sordariomycetes</taxon>
        <taxon>Sordariomycetidae</taxon>
        <taxon>Sordariales</taxon>
        <taxon>Lasiosphaeriaceae</taxon>
        <taxon>Lasiosphaeris</taxon>
    </lineage>
</organism>
<name>A0AA40B189_9PEZI</name>
<feature type="transmembrane region" description="Helical" evidence="2">
    <location>
        <begin position="92"/>
        <end position="112"/>
    </location>
</feature>
<accession>A0AA40B189</accession>
<feature type="transmembrane region" description="Helical" evidence="2">
    <location>
        <begin position="124"/>
        <end position="144"/>
    </location>
</feature>
<keyword evidence="4" id="KW-1185">Reference proteome</keyword>
<evidence type="ECO:0000313" key="3">
    <source>
        <dbReference type="EMBL" id="KAK0725831.1"/>
    </source>
</evidence>